<organism evidence="6 7">
    <name type="scientific">Bacterioplanoides pacificum</name>
    <dbReference type="NCBI Taxonomy" id="1171596"/>
    <lineage>
        <taxon>Bacteria</taxon>
        <taxon>Pseudomonadati</taxon>
        <taxon>Pseudomonadota</taxon>
        <taxon>Gammaproteobacteria</taxon>
        <taxon>Oceanospirillales</taxon>
        <taxon>Oceanospirillaceae</taxon>
        <taxon>Bacterioplanoides</taxon>
    </lineage>
</organism>
<dbReference type="InterPro" id="IPR006143">
    <property type="entry name" value="RND_pump_MFP"/>
</dbReference>
<name>A0ABV7VT09_9GAMM</name>
<dbReference type="Gene3D" id="2.40.50.100">
    <property type="match status" value="1"/>
</dbReference>
<dbReference type="Gene3D" id="1.10.287.470">
    <property type="entry name" value="Helix hairpin bin"/>
    <property type="match status" value="1"/>
</dbReference>
<evidence type="ECO:0000259" key="5">
    <source>
        <dbReference type="Pfam" id="PF25954"/>
    </source>
</evidence>
<feature type="domain" description="Multidrug resistance protein MdtA-like barrel-sandwich hybrid" evidence="4">
    <location>
        <begin position="73"/>
        <end position="200"/>
    </location>
</feature>
<evidence type="ECO:0000313" key="7">
    <source>
        <dbReference type="Proteomes" id="UP001595722"/>
    </source>
</evidence>
<dbReference type="Gene3D" id="2.40.30.170">
    <property type="match status" value="1"/>
</dbReference>
<dbReference type="SUPFAM" id="SSF111369">
    <property type="entry name" value="HlyD-like secretion proteins"/>
    <property type="match status" value="1"/>
</dbReference>
<evidence type="ECO:0000259" key="4">
    <source>
        <dbReference type="Pfam" id="PF25917"/>
    </source>
</evidence>
<dbReference type="PANTHER" id="PTHR30469:SF29">
    <property type="entry name" value="BLR2860 PROTEIN"/>
    <property type="match status" value="1"/>
</dbReference>
<dbReference type="PANTHER" id="PTHR30469">
    <property type="entry name" value="MULTIDRUG RESISTANCE PROTEIN MDTA"/>
    <property type="match status" value="1"/>
</dbReference>
<evidence type="ECO:0000256" key="1">
    <source>
        <dbReference type="ARBA" id="ARBA00009477"/>
    </source>
</evidence>
<proteinExistence type="inferred from homology"/>
<evidence type="ECO:0000256" key="3">
    <source>
        <dbReference type="SAM" id="MobiDB-lite"/>
    </source>
</evidence>
<feature type="coiled-coil region" evidence="2">
    <location>
        <begin position="114"/>
        <end position="172"/>
    </location>
</feature>
<dbReference type="Pfam" id="PF25917">
    <property type="entry name" value="BSH_RND"/>
    <property type="match status" value="1"/>
</dbReference>
<sequence length="379" mass="41339">MTIQLNQGHIAAVVLFLAMVLWVVSGSFGPQQEFSNSRPLVMDNGLKRVQVERMQGKPTQREVMVSGHTAPVRRVELRSEIRAKVLAIHKAKGEKVKRGDLIIELDPRDWPARLKQAKANLKQRQIEADSARKLADRGLANASQLAQTQTALANAEAELIQAQIQVNASKIRAPFDGIVDQRQVEIGDFVKDGQSLVKVLDFSPYLVVGNLPEQEAANVHIGDPAYAILVDGSRVEGHIRFVAAEADAQTRTFAVELEIDNPSGVMTSGLTAKIHIPQPQTHAYHVSPALLILNDQGRLGLKGINQEHQVVFRPISLLKADNNGIWVYGLGEEAQIITVGQGFVDYGEQVEPVYSLPSGQETAEPGDSRVDDNTALTAG</sequence>
<keyword evidence="7" id="KW-1185">Reference proteome</keyword>
<dbReference type="InterPro" id="IPR058625">
    <property type="entry name" value="MdtA-like_BSH"/>
</dbReference>
<feature type="domain" description="CusB-like beta-barrel" evidence="5">
    <location>
        <begin position="210"/>
        <end position="277"/>
    </location>
</feature>
<gene>
    <name evidence="6" type="ORF">ACFOMG_06035</name>
</gene>
<evidence type="ECO:0000313" key="6">
    <source>
        <dbReference type="EMBL" id="MFC3679666.1"/>
    </source>
</evidence>
<accession>A0ABV7VT09</accession>
<reference evidence="7" key="1">
    <citation type="journal article" date="2019" name="Int. J. Syst. Evol. Microbiol.">
        <title>The Global Catalogue of Microorganisms (GCM) 10K type strain sequencing project: providing services to taxonomists for standard genome sequencing and annotation.</title>
        <authorList>
            <consortium name="The Broad Institute Genomics Platform"/>
            <consortium name="The Broad Institute Genome Sequencing Center for Infectious Disease"/>
            <person name="Wu L."/>
            <person name="Ma J."/>
        </authorList>
    </citation>
    <scope>NUCLEOTIDE SEQUENCE [LARGE SCALE GENOMIC DNA]</scope>
    <source>
        <strain evidence="7">KCTC 42424</strain>
    </source>
</reference>
<feature type="region of interest" description="Disordered" evidence="3">
    <location>
        <begin position="357"/>
        <end position="379"/>
    </location>
</feature>
<dbReference type="Pfam" id="PF25954">
    <property type="entry name" value="Beta-barrel_RND_2"/>
    <property type="match status" value="1"/>
</dbReference>
<protein>
    <submittedName>
        <fullName evidence="6">Efflux RND transporter periplasmic adaptor subunit</fullName>
    </submittedName>
</protein>
<dbReference type="RefSeq" id="WP_376865415.1">
    <property type="nucleotide sequence ID" value="NZ_JBHRYB010000005.1"/>
</dbReference>
<dbReference type="Proteomes" id="UP001595722">
    <property type="component" value="Unassembled WGS sequence"/>
</dbReference>
<dbReference type="NCBIfam" id="TIGR01730">
    <property type="entry name" value="RND_mfp"/>
    <property type="match status" value="1"/>
</dbReference>
<dbReference type="InterPro" id="IPR058792">
    <property type="entry name" value="Beta-barrel_RND_2"/>
</dbReference>
<comment type="similarity">
    <text evidence="1">Belongs to the membrane fusion protein (MFP) (TC 8.A.1) family.</text>
</comment>
<dbReference type="EMBL" id="JBHRYB010000005">
    <property type="protein sequence ID" value="MFC3679666.1"/>
    <property type="molecule type" value="Genomic_DNA"/>
</dbReference>
<keyword evidence="2" id="KW-0175">Coiled coil</keyword>
<comment type="caution">
    <text evidence="6">The sequence shown here is derived from an EMBL/GenBank/DDBJ whole genome shotgun (WGS) entry which is preliminary data.</text>
</comment>
<evidence type="ECO:0000256" key="2">
    <source>
        <dbReference type="SAM" id="Coils"/>
    </source>
</evidence>